<dbReference type="GO" id="GO:0015934">
    <property type="term" value="C:large ribosomal subunit"/>
    <property type="evidence" value="ECO:0007669"/>
    <property type="project" value="InterPro"/>
</dbReference>
<dbReference type="InterPro" id="IPR047865">
    <property type="entry name" value="Ribosomal_uL10_bac_type"/>
</dbReference>
<evidence type="ECO:0000313" key="7">
    <source>
        <dbReference type="Proteomes" id="UP000000323"/>
    </source>
</evidence>
<dbReference type="InterPro" id="IPR002363">
    <property type="entry name" value="Ribosomal_uL10_CS_bac"/>
</dbReference>
<dbReference type="OrthoDB" id="9808307at2"/>
<organism evidence="6 7">
    <name type="scientific">Thermobaculum terrenum (strain ATCC BAA-798 / CCMEE 7001 / YNP1)</name>
    <dbReference type="NCBI Taxonomy" id="525904"/>
    <lineage>
        <taxon>Bacteria</taxon>
        <taxon>Bacillati</taxon>
        <taxon>Chloroflexota</taxon>
        <taxon>Chloroflexia</taxon>
        <taxon>Candidatus Thermobaculales</taxon>
        <taxon>Candidatus Thermobaculaceae</taxon>
        <taxon>Thermobaculum</taxon>
    </lineage>
</organism>
<evidence type="ECO:0000256" key="1">
    <source>
        <dbReference type="ARBA" id="ARBA00008889"/>
    </source>
</evidence>
<dbReference type="EMBL" id="CP001825">
    <property type="protein sequence ID" value="ACZ42727.1"/>
    <property type="molecule type" value="Genomic_DNA"/>
</dbReference>
<dbReference type="Gene3D" id="6.10.250.290">
    <property type="match status" value="1"/>
</dbReference>
<dbReference type="RefSeq" id="WP_012875759.1">
    <property type="nucleotide sequence ID" value="NC_013525.1"/>
</dbReference>
<keyword evidence="3 5" id="KW-0687">Ribonucleoprotein</keyword>
<accession>D1CD62</accession>
<dbReference type="NCBIfam" id="NF000955">
    <property type="entry name" value="PRK00099.1-1"/>
    <property type="match status" value="1"/>
</dbReference>
<dbReference type="HAMAP" id="MF_00362">
    <property type="entry name" value="Ribosomal_uL10"/>
    <property type="match status" value="1"/>
</dbReference>
<dbReference type="KEGG" id="ttr:Tter_1821"/>
<dbReference type="GO" id="GO:0006412">
    <property type="term" value="P:translation"/>
    <property type="evidence" value="ECO:0007669"/>
    <property type="project" value="UniProtKB-UniRule"/>
</dbReference>
<sequence length="179" mass="18759">MPNPQKEAAVAELQELLSKSSAVILADYRGLNVAQMNELRRKMREANAEFHVAKNTLTRIASKAAGIEGLDPYLEGPTAIAVSFGDPTVVAKVINDFARSTRILSVKAGVLEHKVISAEAVNDLANIEPREVLLGKVVGGLNAPIANLVGVLNAAVASIAYVLQARIDQLGGVPAEAAG</sequence>
<evidence type="ECO:0000256" key="2">
    <source>
        <dbReference type="ARBA" id="ARBA00022980"/>
    </source>
</evidence>
<proteinExistence type="inferred from homology"/>
<dbReference type="AlphaFoldDB" id="D1CD62"/>
<dbReference type="PANTHER" id="PTHR11560">
    <property type="entry name" value="39S RIBOSOMAL PROTEIN L10, MITOCHONDRIAL"/>
    <property type="match status" value="1"/>
</dbReference>
<keyword evidence="5" id="KW-0694">RNA-binding</keyword>
<dbReference type="InterPro" id="IPR001790">
    <property type="entry name" value="Ribosomal_uL10"/>
</dbReference>
<keyword evidence="5" id="KW-0699">rRNA-binding</keyword>
<evidence type="ECO:0000256" key="3">
    <source>
        <dbReference type="ARBA" id="ARBA00023274"/>
    </source>
</evidence>
<dbReference type="Proteomes" id="UP000000323">
    <property type="component" value="Chromosome 1"/>
</dbReference>
<keyword evidence="2 5" id="KW-0689">Ribosomal protein</keyword>
<keyword evidence="7" id="KW-1185">Reference proteome</keyword>
<dbReference type="Pfam" id="PF00466">
    <property type="entry name" value="Ribosomal_L10"/>
    <property type="match status" value="1"/>
</dbReference>
<dbReference type="GO" id="GO:0003735">
    <property type="term" value="F:structural constituent of ribosome"/>
    <property type="evidence" value="ECO:0007669"/>
    <property type="project" value="InterPro"/>
</dbReference>
<name>D1CD62_THET1</name>
<dbReference type="InterPro" id="IPR043141">
    <property type="entry name" value="Ribosomal_uL10-like_sf"/>
</dbReference>
<protein>
    <recommendedName>
        <fullName evidence="4 5">Large ribosomal subunit protein uL10</fullName>
    </recommendedName>
</protein>
<evidence type="ECO:0000256" key="5">
    <source>
        <dbReference type="HAMAP-Rule" id="MF_00362"/>
    </source>
</evidence>
<comment type="subunit">
    <text evidence="5">Part of the ribosomal stalk of the 50S ribosomal subunit. The N-terminus interacts with L11 and the large rRNA to form the base of the stalk. The C-terminus forms an elongated spine to which L12 dimers bind in a sequential fashion forming a multimeric L10(L12)X complex.</text>
</comment>
<comment type="function">
    <text evidence="5">Forms part of the ribosomal stalk, playing a central role in the interaction of the ribosome with GTP-bound translation factors.</text>
</comment>
<dbReference type="HOGENOM" id="CLU_092227_1_0_0"/>
<dbReference type="InterPro" id="IPR022973">
    <property type="entry name" value="Ribosomal_uL10_bac"/>
</dbReference>
<dbReference type="Gene3D" id="3.30.70.1730">
    <property type="match status" value="1"/>
</dbReference>
<reference evidence="7" key="1">
    <citation type="journal article" date="2010" name="Stand. Genomic Sci.">
        <title>Complete genome sequence of 'Thermobaculum terrenum' type strain (YNP1).</title>
        <authorList>
            <person name="Kiss H."/>
            <person name="Cleland D."/>
            <person name="Lapidus A."/>
            <person name="Lucas S."/>
            <person name="Glavina Del Rio T."/>
            <person name="Nolan M."/>
            <person name="Tice H."/>
            <person name="Han C."/>
            <person name="Goodwin L."/>
            <person name="Pitluck S."/>
            <person name="Liolios K."/>
            <person name="Ivanova N."/>
            <person name="Mavromatis K."/>
            <person name="Ovchinnikova G."/>
            <person name="Pati A."/>
            <person name="Chen A."/>
            <person name="Palaniappan K."/>
            <person name="Land M."/>
            <person name="Hauser L."/>
            <person name="Chang Y."/>
            <person name="Jeffries C."/>
            <person name="Lu M."/>
            <person name="Brettin T."/>
            <person name="Detter J."/>
            <person name="Goker M."/>
            <person name="Tindall B."/>
            <person name="Beck B."/>
            <person name="McDermott T."/>
            <person name="Woyke T."/>
            <person name="Bristow J."/>
            <person name="Eisen J."/>
            <person name="Markowitz V."/>
            <person name="Hugenholtz P."/>
            <person name="Kyrpides N."/>
            <person name="Klenk H."/>
            <person name="Cheng J."/>
        </authorList>
    </citation>
    <scope>NUCLEOTIDE SEQUENCE [LARGE SCALE GENOMIC DNA]</scope>
    <source>
        <strain evidence="7">ATCC BAA-798 / YNP1</strain>
    </source>
</reference>
<dbReference type="CDD" id="cd05797">
    <property type="entry name" value="Ribosomal_L10"/>
    <property type="match status" value="1"/>
</dbReference>
<comment type="similarity">
    <text evidence="1 5">Belongs to the universal ribosomal protein uL10 family.</text>
</comment>
<gene>
    <name evidence="5" type="primary">rplJ</name>
    <name evidence="6" type="ordered locus">Tter_1821</name>
</gene>
<evidence type="ECO:0000313" key="6">
    <source>
        <dbReference type="EMBL" id="ACZ42727.1"/>
    </source>
</evidence>
<dbReference type="SUPFAM" id="SSF160369">
    <property type="entry name" value="Ribosomal protein L10-like"/>
    <property type="match status" value="1"/>
</dbReference>
<dbReference type="GO" id="GO:0070180">
    <property type="term" value="F:large ribosomal subunit rRNA binding"/>
    <property type="evidence" value="ECO:0007669"/>
    <property type="project" value="UniProtKB-UniRule"/>
</dbReference>
<dbReference type="PROSITE" id="PS01109">
    <property type="entry name" value="RIBOSOMAL_L10"/>
    <property type="match status" value="1"/>
</dbReference>
<evidence type="ECO:0000256" key="4">
    <source>
        <dbReference type="ARBA" id="ARBA00035202"/>
    </source>
</evidence>
<dbReference type="eggNOG" id="COG0244">
    <property type="taxonomic scope" value="Bacteria"/>
</dbReference>
<dbReference type="STRING" id="525904.Tter_1821"/>